<keyword evidence="2" id="KW-1185">Reference proteome</keyword>
<comment type="caution">
    <text evidence="1">The sequence shown here is derived from an EMBL/GenBank/DDBJ whole genome shotgun (WGS) entry which is preliminary data.</text>
</comment>
<gene>
    <name evidence="1" type="ORF">PR048_017853</name>
</gene>
<organism evidence="1 2">
    <name type="scientific">Dryococelus australis</name>
    <dbReference type="NCBI Taxonomy" id="614101"/>
    <lineage>
        <taxon>Eukaryota</taxon>
        <taxon>Metazoa</taxon>
        <taxon>Ecdysozoa</taxon>
        <taxon>Arthropoda</taxon>
        <taxon>Hexapoda</taxon>
        <taxon>Insecta</taxon>
        <taxon>Pterygota</taxon>
        <taxon>Neoptera</taxon>
        <taxon>Polyneoptera</taxon>
        <taxon>Phasmatodea</taxon>
        <taxon>Verophasmatodea</taxon>
        <taxon>Anareolatae</taxon>
        <taxon>Phasmatidae</taxon>
        <taxon>Eurycanthinae</taxon>
        <taxon>Dryococelus</taxon>
    </lineage>
</organism>
<name>A0ABQ9HAM5_9NEOP</name>
<sequence>MTRIEDKLDVRRQHPLLREHYWNTKLHSFSYQALIIGRITSVAISPLHFYLLCGLVASVAGGSVPEECWLSKNEPPERQGTVLAPPPPFLPFASFSALRESLPVFFSTSADREGLETCVANTAPRVLVFADAKKSCNLNSRNSRTREPGDHRENLSTSTIVRYVSQLRKSGSDQAGDSTRFAFVRGEKSNRSTTVALTVYGYNNDDRSLLPNPLNRLVTPFGYTLISEFKCRIHAAGRKVGGKPPKGNNRRNSQRWNAQFRLAEKQSPDMGCNSVMIVTYFKMGHHEPRRIFTQGSVFSRYLNDLAAADNNITLSNHEAGSHLTCYEVQLVVRSFREMRVSLTPGTHDKLLGSGQARPLLTIHYLPKSNWVPVHNVCSLVVTPLESRRATSCGYNCSHPVWHALYECLQDIHGDSSPILLQPCRELSNGFWPRLTSPHPAIQFVPKMFYMVEVGALGGPV</sequence>
<reference evidence="1 2" key="1">
    <citation type="submission" date="2023-02" db="EMBL/GenBank/DDBJ databases">
        <title>LHISI_Scaffold_Assembly.</title>
        <authorList>
            <person name="Stuart O.P."/>
            <person name="Cleave R."/>
            <person name="Magrath M.J.L."/>
            <person name="Mikheyev A.S."/>
        </authorList>
    </citation>
    <scope>NUCLEOTIDE SEQUENCE [LARGE SCALE GENOMIC DNA]</scope>
    <source>
        <strain evidence="1">Daus_M_001</strain>
        <tissue evidence="1">Leg muscle</tissue>
    </source>
</reference>
<proteinExistence type="predicted"/>
<evidence type="ECO:0000313" key="1">
    <source>
        <dbReference type="EMBL" id="KAJ8881372.1"/>
    </source>
</evidence>
<accession>A0ABQ9HAM5</accession>
<dbReference type="Proteomes" id="UP001159363">
    <property type="component" value="Chromosome 5"/>
</dbReference>
<evidence type="ECO:0000313" key="2">
    <source>
        <dbReference type="Proteomes" id="UP001159363"/>
    </source>
</evidence>
<dbReference type="EMBL" id="JARBHB010000006">
    <property type="protein sequence ID" value="KAJ8881372.1"/>
    <property type="molecule type" value="Genomic_DNA"/>
</dbReference>
<protein>
    <submittedName>
        <fullName evidence="1">Uncharacterized protein</fullName>
    </submittedName>
</protein>